<accession>A0A8J4H186</accession>
<proteinExistence type="predicted"/>
<organism evidence="1 2">
    <name type="scientific">Xylanibacillus composti</name>
    <dbReference type="NCBI Taxonomy" id="1572762"/>
    <lineage>
        <taxon>Bacteria</taxon>
        <taxon>Bacillati</taxon>
        <taxon>Bacillota</taxon>
        <taxon>Bacilli</taxon>
        <taxon>Bacillales</taxon>
        <taxon>Paenibacillaceae</taxon>
        <taxon>Xylanibacillus</taxon>
    </lineage>
</organism>
<protein>
    <submittedName>
        <fullName evidence="1">Uncharacterized protein</fullName>
    </submittedName>
</protein>
<evidence type="ECO:0000313" key="2">
    <source>
        <dbReference type="Proteomes" id="UP000677918"/>
    </source>
</evidence>
<keyword evidence="2" id="KW-1185">Reference proteome</keyword>
<dbReference type="Proteomes" id="UP000677918">
    <property type="component" value="Unassembled WGS sequence"/>
</dbReference>
<dbReference type="AlphaFoldDB" id="A0A8J4H186"/>
<dbReference type="PROSITE" id="PS51257">
    <property type="entry name" value="PROKAR_LIPOPROTEIN"/>
    <property type="match status" value="1"/>
</dbReference>
<dbReference type="RefSeq" id="WP_213411869.1">
    <property type="nucleotide sequence ID" value="NZ_BOVK01000023.1"/>
</dbReference>
<comment type="caution">
    <text evidence="1">The sequence shown here is derived from an EMBL/GenBank/DDBJ whole genome shotgun (WGS) entry which is preliminary data.</text>
</comment>
<dbReference type="EMBL" id="BOVK01000023">
    <property type="protein sequence ID" value="GIQ69058.1"/>
    <property type="molecule type" value="Genomic_DNA"/>
</dbReference>
<evidence type="ECO:0000313" key="1">
    <source>
        <dbReference type="EMBL" id="GIQ69058.1"/>
    </source>
</evidence>
<name>A0A8J4H186_9BACL</name>
<gene>
    <name evidence="1" type="ORF">XYCOK13_18820</name>
</gene>
<sequence>MSNIKRSILFWLSLLCITIMVGCGRTDSGTQVHPTSVSNLQMPATPELSADETRASIKHAAAFDPKEVKAGDTIAGLTVKSIRTGDNPTQYAIVDLEGELTVNGYYYHTGAMLNFQPDLPSLELIPHVKDAYVLHYRDGVKVPRMPRFSFDVSSYDALASSAAGMGYATMVLSDYTIYYVPEANSWMTESVIQDGRLFMQLGEDLLPFGFRYIEDDATPISLAEEAEVHVLSLPDEATLDENGAIIWNDMTVRKDMLAAWFSSEDHLHASSLVGNHAALLQHELLSLPQIGNAHLLVVERDKWDDAIGHYNGVEYEYWIVVLREDPMVQLAGDDYMHAFCLIGVRDQQSEAAEQHMLELAALHWNVPSEEFYWND</sequence>
<reference evidence="1" key="1">
    <citation type="submission" date="2021-04" db="EMBL/GenBank/DDBJ databases">
        <title>Draft genome sequence of Xylanibacillus composti strain K13.</title>
        <authorList>
            <person name="Uke A."/>
            <person name="Chhe C."/>
            <person name="Baramee S."/>
            <person name="Kosugi A."/>
        </authorList>
    </citation>
    <scope>NUCLEOTIDE SEQUENCE</scope>
    <source>
        <strain evidence="1">K13</strain>
    </source>
</reference>